<organism evidence="1 2">
    <name type="scientific">Aureobasidium subglaciale (strain EXF-2481)</name>
    <name type="common">Aureobasidium pullulans var. subglaciale</name>
    <dbReference type="NCBI Taxonomy" id="1043005"/>
    <lineage>
        <taxon>Eukaryota</taxon>
        <taxon>Fungi</taxon>
        <taxon>Dikarya</taxon>
        <taxon>Ascomycota</taxon>
        <taxon>Pezizomycotina</taxon>
        <taxon>Dothideomycetes</taxon>
        <taxon>Dothideomycetidae</taxon>
        <taxon>Dothideales</taxon>
        <taxon>Saccotheciaceae</taxon>
        <taxon>Aureobasidium</taxon>
    </lineage>
</organism>
<keyword evidence="2" id="KW-1185">Reference proteome</keyword>
<reference evidence="1 2" key="1">
    <citation type="journal article" date="2014" name="BMC Genomics">
        <title>Genome sequencing of four Aureobasidium pullulans varieties: biotechnological potential, stress tolerance, and description of new species.</title>
        <authorList>
            <person name="Gostin Ar C."/>
            <person name="Ohm R.A."/>
            <person name="Kogej T."/>
            <person name="Sonjak S."/>
            <person name="Turk M."/>
            <person name="Zajc J."/>
            <person name="Zalar P."/>
            <person name="Grube M."/>
            <person name="Sun H."/>
            <person name="Han J."/>
            <person name="Sharma A."/>
            <person name="Chiniquy J."/>
            <person name="Ngan C.Y."/>
            <person name="Lipzen A."/>
            <person name="Barry K."/>
            <person name="Grigoriev I.V."/>
            <person name="Gunde-Cimerman N."/>
        </authorList>
    </citation>
    <scope>NUCLEOTIDE SEQUENCE [LARGE SCALE GENOMIC DNA]</scope>
    <source>
        <strain evidence="1 2">EXF-2481</strain>
    </source>
</reference>
<dbReference type="OMA" id="NQYPVWY"/>
<evidence type="ECO:0008006" key="3">
    <source>
        <dbReference type="Google" id="ProtNLM"/>
    </source>
</evidence>
<dbReference type="GeneID" id="25371470"/>
<sequence>MKASKGLQGHNRESYEYELFRRSKVSTTTDSRQAVVSKSSLRGLLLTGPLATPEKVQTIAGLSEPPLVTAAESEETDSSTSFCYVTAGEEQLILKGLCDHGIVDFQPCFITMNIAAKDLHTSASPTLSLSEPTLPQHRPDSVEDLVQQDQYPVIYFFYGTLAQPEILKQVLELEDEVLTLQPAYVLGGTIETLGAVQGFSG</sequence>
<dbReference type="RefSeq" id="XP_013345509.1">
    <property type="nucleotide sequence ID" value="XM_013490055.1"/>
</dbReference>
<protein>
    <recommendedName>
        <fullName evidence="3">Gamma-glutamylcyclotransferase AIG2-like domain-containing protein</fullName>
    </recommendedName>
</protein>
<accession>A0A074ZDW5</accession>
<name>A0A074ZDW5_AURSE</name>
<dbReference type="HOGENOM" id="CLU_075111_0_0_1"/>
<dbReference type="Proteomes" id="UP000030641">
    <property type="component" value="Unassembled WGS sequence"/>
</dbReference>
<gene>
    <name evidence="1" type="ORF">AUEXF2481DRAFT_78489</name>
</gene>
<dbReference type="EMBL" id="KL584755">
    <property type="protein sequence ID" value="KEQ96861.1"/>
    <property type="molecule type" value="Genomic_DNA"/>
</dbReference>
<dbReference type="OrthoDB" id="3262926at2759"/>
<dbReference type="InParanoid" id="A0A074ZDW5"/>
<evidence type="ECO:0000313" key="2">
    <source>
        <dbReference type="Proteomes" id="UP000030641"/>
    </source>
</evidence>
<evidence type="ECO:0000313" key="1">
    <source>
        <dbReference type="EMBL" id="KEQ96861.1"/>
    </source>
</evidence>
<dbReference type="AlphaFoldDB" id="A0A074ZDW5"/>
<proteinExistence type="predicted"/>